<dbReference type="GO" id="GO:0009966">
    <property type="term" value="P:regulation of signal transduction"/>
    <property type="evidence" value="ECO:0007669"/>
    <property type="project" value="InterPro"/>
</dbReference>
<dbReference type="Gene3D" id="1.25.40.540">
    <property type="entry name" value="TAP42-like family"/>
    <property type="match status" value="1"/>
</dbReference>
<evidence type="ECO:0000256" key="2">
    <source>
        <dbReference type="SAM" id="MobiDB-lite"/>
    </source>
</evidence>
<sequence>MTKNINTLAIFSANETMDEIQTEHLKYLLLPALLADFTLKNQRYDRVQVLETGQIYYRDYIQRLNDYQFCDVNLNTNNDEDESKTKSVASSTNQVDLLLRQAQARESKIQRYRQMKQLESELEQLKQLIIDQQHSGDEDVERQFYLKLIRRWLQQAIDELSAIEAEMPMVKMRAAMLKMSTVTSDDTDKLDRRRQPSSKPLTPIILTKNRLQKQVYGAGYPSMATYSVDEFVQQKIKEGSLQLTDKNIYNNSLYDWANNPEKKKMEEQTEEESKELLIEQDDERELARLRKWDDWKDDHKRGEGNRQNMG</sequence>
<dbReference type="InterPro" id="IPR038511">
    <property type="entry name" value="TAP42/TAP46-like_sf"/>
</dbReference>
<evidence type="ECO:0000313" key="3">
    <source>
        <dbReference type="EMBL" id="KAH7640334.1"/>
    </source>
</evidence>
<feature type="region of interest" description="Disordered" evidence="2">
    <location>
        <begin position="289"/>
        <end position="310"/>
    </location>
</feature>
<dbReference type="Pfam" id="PF04177">
    <property type="entry name" value="TAP42"/>
    <property type="match status" value="1"/>
</dbReference>
<reference evidence="3" key="1">
    <citation type="submission" date="2020-06" db="EMBL/GenBank/DDBJ databases">
        <authorList>
            <person name="Ji K."/>
            <person name="Li J."/>
        </authorList>
    </citation>
    <scope>NUCLEOTIDE SEQUENCE</scope>
    <source>
        <strain evidence="3">JKM2019</strain>
        <tissue evidence="3">Whole body</tissue>
    </source>
</reference>
<proteinExistence type="predicted"/>
<feature type="region of interest" description="Disordered" evidence="2">
    <location>
        <begin position="260"/>
        <end position="279"/>
    </location>
</feature>
<dbReference type="GO" id="GO:0005829">
    <property type="term" value="C:cytosol"/>
    <property type="evidence" value="ECO:0007669"/>
    <property type="project" value="TreeGrafter"/>
</dbReference>
<feature type="compositionally biased region" description="Basic and acidic residues" evidence="2">
    <location>
        <begin position="289"/>
        <end position="304"/>
    </location>
</feature>
<dbReference type="PANTHER" id="PTHR10933:SF9">
    <property type="entry name" value="IMMUNOGLOBULIN-BINDING PROTEIN 1"/>
    <property type="match status" value="1"/>
</dbReference>
<reference evidence="3" key="2">
    <citation type="journal article" date="2021" name="World Allergy Organ. J.">
        <title>Chromosome-level assembly of Dermatophagoides farinae genome and transcriptome reveals two novel allergens Der f 37 and Der f 39.</title>
        <authorList>
            <person name="Chen J."/>
            <person name="Cai Z."/>
            <person name="Fan D."/>
            <person name="Hu J."/>
            <person name="Hou Y."/>
            <person name="He Y."/>
            <person name="Zhang Z."/>
            <person name="Zhao Z."/>
            <person name="Gao P."/>
            <person name="Hu W."/>
            <person name="Sun J."/>
            <person name="Li J."/>
            <person name="Ji K."/>
        </authorList>
    </citation>
    <scope>NUCLEOTIDE SEQUENCE</scope>
    <source>
        <strain evidence="3">JKM2019</strain>
    </source>
</reference>
<dbReference type="AlphaFoldDB" id="A0A9D4NX05"/>
<gene>
    <name evidence="3" type="ORF">HUG17_7801</name>
</gene>
<name>A0A9D4NX05_DERFA</name>
<evidence type="ECO:0000256" key="1">
    <source>
        <dbReference type="SAM" id="Coils"/>
    </source>
</evidence>
<dbReference type="GO" id="GO:0035303">
    <property type="term" value="P:regulation of dephosphorylation"/>
    <property type="evidence" value="ECO:0007669"/>
    <property type="project" value="TreeGrafter"/>
</dbReference>
<feature type="coiled-coil region" evidence="1">
    <location>
        <begin position="108"/>
        <end position="135"/>
    </location>
</feature>
<keyword evidence="1" id="KW-0175">Coiled coil</keyword>
<accession>A0A9D4NX05</accession>
<dbReference type="GO" id="GO:0051721">
    <property type="term" value="F:protein phosphatase 2A binding"/>
    <property type="evidence" value="ECO:0007669"/>
    <property type="project" value="TreeGrafter"/>
</dbReference>
<dbReference type="EMBL" id="SDOV01000005">
    <property type="protein sequence ID" value="KAH7640334.1"/>
    <property type="molecule type" value="Genomic_DNA"/>
</dbReference>
<organism evidence="3">
    <name type="scientific">Dermatophagoides farinae</name>
    <name type="common">American house dust mite</name>
    <dbReference type="NCBI Taxonomy" id="6954"/>
    <lineage>
        <taxon>Eukaryota</taxon>
        <taxon>Metazoa</taxon>
        <taxon>Ecdysozoa</taxon>
        <taxon>Arthropoda</taxon>
        <taxon>Chelicerata</taxon>
        <taxon>Arachnida</taxon>
        <taxon>Acari</taxon>
        <taxon>Acariformes</taxon>
        <taxon>Sarcoptiformes</taxon>
        <taxon>Astigmata</taxon>
        <taxon>Psoroptidia</taxon>
        <taxon>Analgoidea</taxon>
        <taxon>Pyroglyphidae</taxon>
        <taxon>Dermatophagoidinae</taxon>
        <taxon>Dermatophagoides</taxon>
    </lineage>
</organism>
<dbReference type="PANTHER" id="PTHR10933">
    <property type="entry name" value="IMMUNOGLOBULIN-BINDING PROTEIN 1"/>
    <property type="match status" value="1"/>
</dbReference>
<dbReference type="Proteomes" id="UP000828236">
    <property type="component" value="Unassembled WGS sequence"/>
</dbReference>
<protein>
    <submittedName>
        <fullName evidence="3">Tap42-like protein</fullName>
    </submittedName>
</protein>
<dbReference type="InterPro" id="IPR007304">
    <property type="entry name" value="TAP46-like"/>
</dbReference>
<comment type="caution">
    <text evidence="3">The sequence shown here is derived from an EMBL/GenBank/DDBJ whole genome shotgun (WGS) entry which is preliminary data.</text>
</comment>
<feature type="compositionally biased region" description="Acidic residues" evidence="2">
    <location>
        <begin position="268"/>
        <end position="279"/>
    </location>
</feature>